<organism evidence="2 3">
    <name type="scientific">Paractinoplanes rishiriensis</name>
    <dbReference type="NCBI Taxonomy" id="1050105"/>
    <lineage>
        <taxon>Bacteria</taxon>
        <taxon>Bacillati</taxon>
        <taxon>Actinomycetota</taxon>
        <taxon>Actinomycetes</taxon>
        <taxon>Micromonosporales</taxon>
        <taxon>Micromonosporaceae</taxon>
        <taxon>Paractinoplanes</taxon>
    </lineage>
</organism>
<evidence type="ECO:0000256" key="1">
    <source>
        <dbReference type="SAM" id="MobiDB-lite"/>
    </source>
</evidence>
<feature type="region of interest" description="Disordered" evidence="1">
    <location>
        <begin position="43"/>
        <end position="81"/>
    </location>
</feature>
<evidence type="ECO:0000313" key="3">
    <source>
        <dbReference type="Proteomes" id="UP000636960"/>
    </source>
</evidence>
<comment type="caution">
    <text evidence="2">The sequence shown here is derived from an EMBL/GenBank/DDBJ whole genome shotgun (WGS) entry which is preliminary data.</text>
</comment>
<feature type="compositionally biased region" description="Gly residues" evidence="1">
    <location>
        <begin position="49"/>
        <end position="62"/>
    </location>
</feature>
<dbReference type="Proteomes" id="UP000636960">
    <property type="component" value="Unassembled WGS sequence"/>
</dbReference>
<dbReference type="EMBL" id="BOMV01000116">
    <property type="protein sequence ID" value="GIF02005.1"/>
    <property type="molecule type" value="Genomic_DNA"/>
</dbReference>
<proteinExistence type="predicted"/>
<keyword evidence="3" id="KW-1185">Reference proteome</keyword>
<dbReference type="AlphaFoldDB" id="A0A919KAZ9"/>
<reference evidence="2" key="1">
    <citation type="submission" date="2021-01" db="EMBL/GenBank/DDBJ databases">
        <title>Whole genome shotgun sequence of Actinoplanes rishiriensis NBRC 108556.</title>
        <authorList>
            <person name="Komaki H."/>
            <person name="Tamura T."/>
        </authorList>
    </citation>
    <scope>NUCLEOTIDE SEQUENCE</scope>
    <source>
        <strain evidence="2">NBRC 108556</strain>
    </source>
</reference>
<name>A0A919KAZ9_9ACTN</name>
<gene>
    <name evidence="2" type="ORF">Ari01nite_94690</name>
</gene>
<protein>
    <submittedName>
        <fullName evidence="2">Uncharacterized protein</fullName>
    </submittedName>
</protein>
<evidence type="ECO:0000313" key="2">
    <source>
        <dbReference type="EMBL" id="GIF02005.1"/>
    </source>
</evidence>
<accession>A0A919KAZ9</accession>
<sequence>MRAPPRWGISDTVTWQRSLQARQKQGVGGPAAADGLVASHSPYRYETLDGGGPGGNSPGGSGGEERGNGVRADAGGDGAGE</sequence>